<evidence type="ECO:0000259" key="7">
    <source>
        <dbReference type="PROSITE" id="PS52039"/>
    </source>
</evidence>
<evidence type="ECO:0000256" key="3">
    <source>
        <dbReference type="ARBA" id="ARBA00012891"/>
    </source>
</evidence>
<dbReference type="PROSITE" id="PS52039">
    <property type="entry name" value="TOPO_IA_2"/>
    <property type="match status" value="1"/>
</dbReference>
<dbReference type="SMART" id="SM00436">
    <property type="entry name" value="TOP1Bc"/>
    <property type="match status" value="1"/>
</dbReference>
<comment type="catalytic activity">
    <reaction evidence="1">
        <text>ATP-independent breakage of single-stranded DNA, followed by passage and rejoining.</text>
        <dbReference type="EC" id="5.6.2.1"/>
    </reaction>
</comment>
<comment type="similarity">
    <text evidence="2">Belongs to the type IA topoisomerase family.</text>
</comment>
<keyword evidence="4" id="KW-0799">Topoisomerase</keyword>
<dbReference type="CDD" id="cd01028">
    <property type="entry name" value="TOPRIM_TopoIA"/>
    <property type="match status" value="1"/>
</dbReference>
<dbReference type="PANTHER" id="PTHR42785">
    <property type="entry name" value="DNA TOPOISOMERASE, TYPE IA, CORE"/>
    <property type="match status" value="1"/>
</dbReference>
<dbReference type="InterPro" id="IPR013824">
    <property type="entry name" value="Topo_IA_cen_sub1"/>
</dbReference>
<dbReference type="SUPFAM" id="SSF56712">
    <property type="entry name" value="Prokaryotic type I DNA topoisomerase"/>
    <property type="match status" value="1"/>
</dbReference>
<accession>A0A9W4SB15</accession>
<dbReference type="InterPro" id="IPR023405">
    <property type="entry name" value="Topo_IA_core_domain"/>
</dbReference>
<dbReference type="InterPro" id="IPR013826">
    <property type="entry name" value="Topo_IA_cen_sub3"/>
</dbReference>
<dbReference type="Gene3D" id="3.40.50.140">
    <property type="match status" value="1"/>
</dbReference>
<evidence type="ECO:0000256" key="6">
    <source>
        <dbReference type="ARBA" id="ARBA00023235"/>
    </source>
</evidence>
<dbReference type="Gene3D" id="1.10.460.10">
    <property type="entry name" value="Topoisomerase I, domain 2"/>
    <property type="match status" value="1"/>
</dbReference>
<dbReference type="GO" id="GO:0003677">
    <property type="term" value="F:DNA binding"/>
    <property type="evidence" value="ECO:0007669"/>
    <property type="project" value="UniProtKB-KW"/>
</dbReference>
<proteinExistence type="inferred from homology"/>
<name>A0A9W4SB15_9GLOM</name>
<dbReference type="Pfam" id="PF01131">
    <property type="entry name" value="Topoisom_bac"/>
    <property type="match status" value="2"/>
</dbReference>
<evidence type="ECO:0000313" key="9">
    <source>
        <dbReference type="Proteomes" id="UP001153678"/>
    </source>
</evidence>
<dbReference type="InterPro" id="IPR003602">
    <property type="entry name" value="Topo_IA_DNA-bd_dom"/>
</dbReference>
<dbReference type="EC" id="5.6.2.1" evidence="3"/>
<keyword evidence="5" id="KW-0238">DNA-binding</keyword>
<dbReference type="SMART" id="SM00437">
    <property type="entry name" value="TOP1Ac"/>
    <property type="match status" value="1"/>
</dbReference>
<comment type="caution">
    <text evidence="8">The sequence shown here is derived from an EMBL/GenBank/DDBJ whole genome shotgun (WGS) entry which is preliminary data.</text>
</comment>
<dbReference type="OrthoDB" id="2324630at2759"/>
<dbReference type="InterPro" id="IPR003601">
    <property type="entry name" value="Topo_IA_2"/>
</dbReference>
<dbReference type="PANTHER" id="PTHR42785:SF1">
    <property type="entry name" value="DNA TOPOISOMERASE"/>
    <property type="match status" value="1"/>
</dbReference>
<dbReference type="Gene3D" id="2.70.20.10">
    <property type="entry name" value="Topoisomerase I, domain 3"/>
    <property type="match status" value="1"/>
</dbReference>
<organism evidence="8 9">
    <name type="scientific">Funneliformis geosporum</name>
    <dbReference type="NCBI Taxonomy" id="1117311"/>
    <lineage>
        <taxon>Eukaryota</taxon>
        <taxon>Fungi</taxon>
        <taxon>Fungi incertae sedis</taxon>
        <taxon>Mucoromycota</taxon>
        <taxon>Glomeromycotina</taxon>
        <taxon>Glomeromycetes</taxon>
        <taxon>Glomerales</taxon>
        <taxon>Glomeraceae</taxon>
        <taxon>Funneliformis</taxon>
    </lineage>
</organism>
<gene>
    <name evidence="8" type="ORF">FWILDA_LOCUS282</name>
</gene>
<dbReference type="Proteomes" id="UP001153678">
    <property type="component" value="Unassembled WGS sequence"/>
</dbReference>
<evidence type="ECO:0000256" key="4">
    <source>
        <dbReference type="ARBA" id="ARBA00023029"/>
    </source>
</evidence>
<sequence>MTKYVLTRSHSISTDPDREGEAIAQETVKLLDLKPSQYQRLLFYEITPRSIKEALNNPLSINENLVAAQTSRQVLDRMIGFCLSTILQKKLSALSAGRVQSVVLKLITKRELLIRNYEKKKDYIICGIGQVNQQKITLRQVNNLGELIVYKTKPEAEEIKKKLSLTFQLIGEKKEQKLALPKSPLITSLLLFEAKSQLGFSVAQTTQIAQKLYEGVWVSSRKKQIGLITYPRTDSTRINREFVNQEQKKVNIQDAHEAIHPTYLEYYPEEVKSSLSLGEYQLYKLIFNHTLASLMSPAQLTKITFNFLNNDYYHFTTTERICQFAGFLACAPEIYLPNYNIKLKSDLEGLSQLIAKKVEVQEYLENKPVRYNEGSVVQELEKLGIGRPSTYNTFGRVLLKRGYVILNEKGQFVPTELGFSVNNWLQENFSSLINEGYTALLETELDKISQGQNNYYDFVKNF</sequence>
<dbReference type="InterPro" id="IPR013497">
    <property type="entry name" value="Topo_IA_cen"/>
</dbReference>
<dbReference type="GO" id="GO:0003917">
    <property type="term" value="F:DNA topoisomerase type I (single strand cut, ATP-independent) activity"/>
    <property type="evidence" value="ECO:0007669"/>
    <property type="project" value="UniProtKB-EC"/>
</dbReference>
<keyword evidence="6" id="KW-0413">Isomerase</keyword>
<evidence type="ECO:0000256" key="2">
    <source>
        <dbReference type="ARBA" id="ARBA00009446"/>
    </source>
</evidence>
<dbReference type="AlphaFoldDB" id="A0A9W4SB15"/>
<evidence type="ECO:0000313" key="8">
    <source>
        <dbReference type="EMBL" id="CAI2161896.1"/>
    </source>
</evidence>
<dbReference type="InterPro" id="IPR013825">
    <property type="entry name" value="Topo_IA_cen_sub2"/>
</dbReference>
<dbReference type="PRINTS" id="PR00417">
    <property type="entry name" value="PRTPISMRASEI"/>
</dbReference>
<dbReference type="GO" id="GO:0006265">
    <property type="term" value="P:DNA topological change"/>
    <property type="evidence" value="ECO:0007669"/>
    <property type="project" value="InterPro"/>
</dbReference>
<protein>
    <recommendedName>
        <fullName evidence="3">DNA topoisomerase</fullName>
        <ecNumber evidence="3">5.6.2.1</ecNumber>
    </recommendedName>
</protein>
<dbReference type="CDD" id="cd00186">
    <property type="entry name" value="TOP1Ac"/>
    <property type="match status" value="1"/>
</dbReference>
<keyword evidence="9" id="KW-1185">Reference proteome</keyword>
<feature type="domain" description="Topo IA-type catalytic" evidence="7">
    <location>
        <begin position="62"/>
        <end position="462"/>
    </location>
</feature>
<dbReference type="Gene3D" id="1.10.290.10">
    <property type="entry name" value="Topoisomerase I, domain 4"/>
    <property type="match status" value="1"/>
</dbReference>
<dbReference type="EMBL" id="CAMKVN010000017">
    <property type="protein sequence ID" value="CAI2161896.1"/>
    <property type="molecule type" value="Genomic_DNA"/>
</dbReference>
<reference evidence="8" key="1">
    <citation type="submission" date="2022-08" db="EMBL/GenBank/DDBJ databases">
        <authorList>
            <person name="Kallberg Y."/>
            <person name="Tangrot J."/>
            <person name="Rosling A."/>
        </authorList>
    </citation>
    <scope>NUCLEOTIDE SEQUENCE</scope>
    <source>
        <strain evidence="8">Wild A</strain>
    </source>
</reference>
<dbReference type="InterPro" id="IPR000380">
    <property type="entry name" value="Topo_IA"/>
</dbReference>
<evidence type="ECO:0000256" key="1">
    <source>
        <dbReference type="ARBA" id="ARBA00000213"/>
    </source>
</evidence>
<evidence type="ECO:0000256" key="5">
    <source>
        <dbReference type="ARBA" id="ARBA00023125"/>
    </source>
</evidence>